<gene>
    <name evidence="2" type="ORF">SAMN04488109_1879</name>
</gene>
<name>A0A1M5MQX4_9BACT</name>
<protein>
    <submittedName>
        <fullName evidence="2">Glyoxalase/Bleomycin resistance protein/Dioxygenase superfamily protein</fullName>
    </submittedName>
</protein>
<feature type="domain" description="VOC" evidence="1">
    <location>
        <begin position="4"/>
        <end position="121"/>
    </location>
</feature>
<keyword evidence="2" id="KW-0223">Dioxygenase</keyword>
<dbReference type="OrthoDB" id="9794917at2"/>
<evidence type="ECO:0000313" key="2">
    <source>
        <dbReference type="EMBL" id="SHG79605.1"/>
    </source>
</evidence>
<dbReference type="InterPro" id="IPR029068">
    <property type="entry name" value="Glyas_Bleomycin-R_OHBP_Dase"/>
</dbReference>
<dbReference type="Pfam" id="PF00903">
    <property type="entry name" value="Glyoxalase"/>
    <property type="match status" value="1"/>
</dbReference>
<dbReference type="SUPFAM" id="SSF54593">
    <property type="entry name" value="Glyoxalase/Bleomycin resistance protein/Dihydroxybiphenyl dioxygenase"/>
    <property type="match status" value="1"/>
</dbReference>
<dbReference type="EMBL" id="FQWQ01000001">
    <property type="protein sequence ID" value="SHG79605.1"/>
    <property type="molecule type" value="Genomic_DNA"/>
</dbReference>
<dbReference type="GO" id="GO:0051213">
    <property type="term" value="F:dioxygenase activity"/>
    <property type="evidence" value="ECO:0007669"/>
    <property type="project" value="UniProtKB-KW"/>
</dbReference>
<dbReference type="PANTHER" id="PTHR36437:SF2">
    <property type="entry name" value="GLYOXALASE_BLEOMYCIN RESISTANCE PROTEIN_DIOXYGENASE"/>
    <property type="match status" value="1"/>
</dbReference>
<organism evidence="2 3">
    <name type="scientific">Chryseolinea serpens</name>
    <dbReference type="NCBI Taxonomy" id="947013"/>
    <lineage>
        <taxon>Bacteria</taxon>
        <taxon>Pseudomonadati</taxon>
        <taxon>Bacteroidota</taxon>
        <taxon>Cytophagia</taxon>
        <taxon>Cytophagales</taxon>
        <taxon>Fulvivirgaceae</taxon>
        <taxon>Chryseolinea</taxon>
    </lineage>
</organism>
<dbReference type="STRING" id="947013.SAMN04488109_1879"/>
<keyword evidence="2" id="KW-0560">Oxidoreductase</keyword>
<dbReference type="PANTHER" id="PTHR36437">
    <property type="entry name" value="GLYOXALASE/BLEOMYCIN RESISTANCE PROTEIN/DIOXYGENASE"/>
    <property type="match status" value="1"/>
</dbReference>
<dbReference type="PROSITE" id="PS51819">
    <property type="entry name" value="VOC"/>
    <property type="match status" value="1"/>
</dbReference>
<dbReference type="InterPro" id="IPR004360">
    <property type="entry name" value="Glyas_Fos-R_dOase_dom"/>
</dbReference>
<accession>A0A1M5MQX4</accession>
<dbReference type="Gene3D" id="3.10.180.10">
    <property type="entry name" value="2,3-Dihydroxybiphenyl 1,2-Dioxygenase, domain 1"/>
    <property type="match status" value="1"/>
</dbReference>
<dbReference type="AlphaFoldDB" id="A0A1M5MQX4"/>
<reference evidence="2 3" key="1">
    <citation type="submission" date="2016-11" db="EMBL/GenBank/DDBJ databases">
        <authorList>
            <person name="Jaros S."/>
            <person name="Januszkiewicz K."/>
            <person name="Wedrychowicz H."/>
        </authorList>
    </citation>
    <scope>NUCLEOTIDE SEQUENCE [LARGE SCALE GENOMIC DNA]</scope>
    <source>
        <strain evidence="2 3">DSM 24574</strain>
    </source>
</reference>
<dbReference type="InterPro" id="IPR037523">
    <property type="entry name" value="VOC_core"/>
</dbReference>
<evidence type="ECO:0000259" key="1">
    <source>
        <dbReference type="PROSITE" id="PS51819"/>
    </source>
</evidence>
<proteinExistence type="predicted"/>
<dbReference type="Proteomes" id="UP000184212">
    <property type="component" value="Unassembled WGS sequence"/>
</dbReference>
<sequence>MFIKIMYFVQHVTDQDKALDFYTNLGFEKRVDYPGPEGRFLTLGYPGQDVELMLWKGTADGASKDLNLGSMFIESADLRKDFEALRSKGVKFIQPATEDYPFGVRIAALDPDGNRIELRQRK</sequence>
<evidence type="ECO:0000313" key="3">
    <source>
        <dbReference type="Proteomes" id="UP000184212"/>
    </source>
</evidence>
<dbReference type="RefSeq" id="WP_073133059.1">
    <property type="nucleotide sequence ID" value="NZ_FQWQ01000001.1"/>
</dbReference>
<keyword evidence="3" id="KW-1185">Reference proteome</keyword>